<dbReference type="SUPFAM" id="SSF56935">
    <property type="entry name" value="Porins"/>
    <property type="match status" value="1"/>
</dbReference>
<keyword evidence="4" id="KW-0410">Iron transport</keyword>
<dbReference type="InterPro" id="IPR036942">
    <property type="entry name" value="Beta-barrel_TonB_sf"/>
</dbReference>
<keyword evidence="2 11" id="KW-0813">Transport</keyword>
<keyword evidence="5 11" id="KW-0812">Transmembrane</keyword>
<dbReference type="Proteomes" id="UP000573499">
    <property type="component" value="Unassembled WGS sequence"/>
</dbReference>
<dbReference type="InterPro" id="IPR012910">
    <property type="entry name" value="Plug_dom"/>
</dbReference>
<feature type="chain" id="PRO_5031171671" evidence="13">
    <location>
        <begin position="24"/>
        <end position="782"/>
    </location>
</feature>
<evidence type="ECO:0000256" key="11">
    <source>
        <dbReference type="PROSITE-ProRule" id="PRU01360"/>
    </source>
</evidence>
<dbReference type="RefSeq" id="WP_182154539.1">
    <property type="nucleotide sequence ID" value="NZ_JACEZU010000008.1"/>
</dbReference>
<keyword evidence="16" id="KW-0675">Receptor</keyword>
<keyword evidence="3 11" id="KW-1134">Transmembrane beta strand</keyword>
<sequence>MKCKLKPLALACAALVQAGSLHAQDSAADKQADQGTLEAVTITAQRRSEVLSKAPLSVSVVSQKALDAQGITALVDIASSIPNMAVASNGFSMRGIGSNASFGGYSTVAVHVDGIYEPNYQIMSLGQYDVSRIEALRGPQGTVYGRNATVGVVNVITARPSARHELSGDAAYGEHNDVTVRGVLNVPVSDTLQLRAALLRRTSDGDEAGGAVSARYGKINLSSARLAAAWQLTDELKWNVSLSRLEDQGTISAIHSVAYNYYPDANIAAGTLGARVTLPVDRNVGGIGSGGAGTDIRKALTQSGLRSSLVWNLNDDWALTYLAGLTRLVNDGVDFNSGIFSYTNHDNQTRTQSHELNLNYEGDRLKLVGGLYAYRDKQSGLYAVRVGNALPAPLASVLPAGLAYAPGAGNLPSGYGDVDIAVRNNELRNTSKAVFGQATYSLTAAMRMTLGLRSTRDTALTNTDTQACLYGTLLSQANNLPCSVPFGAPVNAYGATSSRNTSYKVTSEFDLGRSSLLYATVATGYRGGGVTPNVASEYLTYKPETLTSFEAGWRGRLLRDTLGVNLTAFSMDYKDLQVSTIGKNLSGNNAAVTGNAATARVRGIETEVDWRITRSDQLQGFFTYLDARFGKVAPGIDNAHAIDSLYNNYAPTPINASPLDNSDRRLPNAPKFSARARYAHTYQLGAGGQLTPSIQSFWQSGSFAVIDNLSDPNPLLGYRKAYSKTDLNLDWQSADKRWTVNAHVYNLEDRQVYATSTQIAALSIATYMPRRTFGLRAGYSFY</sequence>
<name>A0A7W2ILN5_9BURK</name>
<dbReference type="PANTHER" id="PTHR32552:SF81">
    <property type="entry name" value="TONB-DEPENDENT OUTER MEMBRANE RECEPTOR"/>
    <property type="match status" value="1"/>
</dbReference>
<evidence type="ECO:0000256" key="13">
    <source>
        <dbReference type="SAM" id="SignalP"/>
    </source>
</evidence>
<dbReference type="AlphaFoldDB" id="A0A7W2ILN5"/>
<gene>
    <name evidence="16" type="ORF">H3H39_16605</name>
</gene>
<dbReference type="GO" id="GO:0009279">
    <property type="term" value="C:cell outer membrane"/>
    <property type="evidence" value="ECO:0007669"/>
    <property type="project" value="UniProtKB-SubCell"/>
</dbReference>
<dbReference type="PANTHER" id="PTHR32552">
    <property type="entry name" value="FERRICHROME IRON RECEPTOR-RELATED"/>
    <property type="match status" value="1"/>
</dbReference>
<evidence type="ECO:0000256" key="12">
    <source>
        <dbReference type="RuleBase" id="RU003357"/>
    </source>
</evidence>
<evidence type="ECO:0000313" key="17">
    <source>
        <dbReference type="Proteomes" id="UP000573499"/>
    </source>
</evidence>
<evidence type="ECO:0000259" key="14">
    <source>
        <dbReference type="Pfam" id="PF00593"/>
    </source>
</evidence>
<dbReference type="GO" id="GO:0006826">
    <property type="term" value="P:iron ion transport"/>
    <property type="evidence" value="ECO:0007669"/>
    <property type="project" value="UniProtKB-KW"/>
</dbReference>
<evidence type="ECO:0000259" key="15">
    <source>
        <dbReference type="Pfam" id="PF07715"/>
    </source>
</evidence>
<keyword evidence="17" id="KW-1185">Reference proteome</keyword>
<evidence type="ECO:0000256" key="6">
    <source>
        <dbReference type="ARBA" id="ARBA00023004"/>
    </source>
</evidence>
<dbReference type="Pfam" id="PF07715">
    <property type="entry name" value="Plug"/>
    <property type="match status" value="1"/>
</dbReference>
<evidence type="ECO:0000256" key="5">
    <source>
        <dbReference type="ARBA" id="ARBA00022692"/>
    </source>
</evidence>
<dbReference type="Pfam" id="PF00593">
    <property type="entry name" value="TonB_dep_Rec_b-barrel"/>
    <property type="match status" value="1"/>
</dbReference>
<keyword evidence="10 11" id="KW-0998">Cell outer membrane</keyword>
<accession>A0A7W2ILN5</accession>
<feature type="domain" description="TonB-dependent receptor-like beta-barrel" evidence="14">
    <location>
        <begin position="258"/>
        <end position="747"/>
    </location>
</feature>
<keyword evidence="8 12" id="KW-0798">TonB box</keyword>
<evidence type="ECO:0000256" key="7">
    <source>
        <dbReference type="ARBA" id="ARBA00023065"/>
    </source>
</evidence>
<proteinExistence type="inferred from homology"/>
<organism evidence="16 17">
    <name type="scientific">Rugamonas apoptosis</name>
    <dbReference type="NCBI Taxonomy" id="2758570"/>
    <lineage>
        <taxon>Bacteria</taxon>
        <taxon>Pseudomonadati</taxon>
        <taxon>Pseudomonadota</taxon>
        <taxon>Betaproteobacteria</taxon>
        <taxon>Burkholderiales</taxon>
        <taxon>Oxalobacteraceae</taxon>
        <taxon>Telluria group</taxon>
        <taxon>Rugamonas</taxon>
    </lineage>
</organism>
<comment type="subcellular location">
    <subcellularLocation>
        <location evidence="1 11">Cell outer membrane</location>
        <topology evidence="1 11">Multi-pass membrane protein</topology>
    </subcellularLocation>
</comment>
<keyword evidence="13" id="KW-0732">Signal</keyword>
<keyword evidence="7" id="KW-0406">Ion transport</keyword>
<dbReference type="PROSITE" id="PS52016">
    <property type="entry name" value="TONB_DEPENDENT_REC_3"/>
    <property type="match status" value="1"/>
</dbReference>
<reference evidence="16 17" key="1">
    <citation type="submission" date="2020-07" db="EMBL/GenBank/DDBJ databases">
        <title>Novel species isolated from subtropical streams in China.</title>
        <authorList>
            <person name="Lu H."/>
        </authorList>
    </citation>
    <scope>NUCLEOTIDE SEQUENCE [LARGE SCALE GENOMIC DNA]</scope>
    <source>
        <strain evidence="16 17">LX47W</strain>
    </source>
</reference>
<feature type="signal peptide" evidence="13">
    <location>
        <begin position="1"/>
        <end position="23"/>
    </location>
</feature>
<keyword evidence="9 11" id="KW-0472">Membrane</keyword>
<evidence type="ECO:0000256" key="1">
    <source>
        <dbReference type="ARBA" id="ARBA00004571"/>
    </source>
</evidence>
<evidence type="ECO:0000256" key="8">
    <source>
        <dbReference type="ARBA" id="ARBA00023077"/>
    </source>
</evidence>
<evidence type="ECO:0000256" key="4">
    <source>
        <dbReference type="ARBA" id="ARBA00022496"/>
    </source>
</evidence>
<protein>
    <submittedName>
        <fullName evidence="16">TonB-dependent receptor plug domain-containing protein</fullName>
    </submittedName>
</protein>
<evidence type="ECO:0000256" key="10">
    <source>
        <dbReference type="ARBA" id="ARBA00023237"/>
    </source>
</evidence>
<dbReference type="EMBL" id="JACEZU010000008">
    <property type="protein sequence ID" value="MBA5688667.1"/>
    <property type="molecule type" value="Genomic_DNA"/>
</dbReference>
<evidence type="ECO:0000256" key="2">
    <source>
        <dbReference type="ARBA" id="ARBA00022448"/>
    </source>
</evidence>
<comment type="similarity">
    <text evidence="11 12">Belongs to the TonB-dependent receptor family.</text>
</comment>
<keyword evidence="6" id="KW-0408">Iron</keyword>
<evidence type="ECO:0000256" key="9">
    <source>
        <dbReference type="ARBA" id="ARBA00023136"/>
    </source>
</evidence>
<comment type="caution">
    <text evidence="16">The sequence shown here is derived from an EMBL/GenBank/DDBJ whole genome shotgun (WGS) entry which is preliminary data.</text>
</comment>
<evidence type="ECO:0000256" key="3">
    <source>
        <dbReference type="ARBA" id="ARBA00022452"/>
    </source>
</evidence>
<feature type="domain" description="TonB-dependent receptor plug" evidence="15">
    <location>
        <begin position="52"/>
        <end position="152"/>
    </location>
</feature>
<dbReference type="InterPro" id="IPR039426">
    <property type="entry name" value="TonB-dep_rcpt-like"/>
</dbReference>
<dbReference type="InterPro" id="IPR000531">
    <property type="entry name" value="Beta-barrel_TonB"/>
</dbReference>
<evidence type="ECO:0000313" key="16">
    <source>
        <dbReference type="EMBL" id="MBA5688667.1"/>
    </source>
</evidence>
<dbReference type="Gene3D" id="2.40.170.20">
    <property type="entry name" value="TonB-dependent receptor, beta-barrel domain"/>
    <property type="match status" value="1"/>
</dbReference>